<dbReference type="NCBIfam" id="NF046080">
    <property type="entry name" value="PID_CTERM"/>
    <property type="match status" value="1"/>
</dbReference>
<feature type="signal peptide" evidence="1">
    <location>
        <begin position="1"/>
        <end position="24"/>
    </location>
</feature>
<proteinExistence type="predicted"/>
<dbReference type="AlphaFoldDB" id="A0A098LC70"/>
<comment type="caution">
    <text evidence="2">The sequence shown here is derived from an EMBL/GenBank/DDBJ whole genome shotgun (WGS) entry which is preliminary data.</text>
</comment>
<evidence type="ECO:0000313" key="3">
    <source>
        <dbReference type="Proteomes" id="UP000030185"/>
    </source>
</evidence>
<dbReference type="Proteomes" id="UP000030185">
    <property type="component" value="Unassembled WGS sequence"/>
</dbReference>
<keyword evidence="1" id="KW-0732">Signal</keyword>
<evidence type="ECO:0000313" key="2">
    <source>
        <dbReference type="EMBL" id="GAL84042.1"/>
    </source>
</evidence>
<organism evidence="2 3">
    <name type="scientific">Sporocytophaga myxococcoides</name>
    <dbReference type="NCBI Taxonomy" id="153721"/>
    <lineage>
        <taxon>Bacteria</taxon>
        <taxon>Pseudomonadati</taxon>
        <taxon>Bacteroidota</taxon>
        <taxon>Cytophagia</taxon>
        <taxon>Cytophagales</taxon>
        <taxon>Cytophagaceae</taxon>
        <taxon>Sporocytophaga</taxon>
    </lineage>
</organism>
<dbReference type="EMBL" id="BBLT01000002">
    <property type="protein sequence ID" value="GAL84042.1"/>
    <property type="molecule type" value="Genomic_DNA"/>
</dbReference>
<dbReference type="InterPro" id="IPR058207">
    <property type="entry name" value="PID_CTERM"/>
</dbReference>
<protein>
    <submittedName>
        <fullName evidence="2">Uncharacterized protein</fullName>
    </submittedName>
</protein>
<dbReference type="RefSeq" id="WP_045459967.1">
    <property type="nucleotide sequence ID" value="NZ_BBLT01000002.1"/>
</dbReference>
<name>A0A098LC70_9BACT</name>
<gene>
    <name evidence="2" type="ORF">MYP_1270</name>
</gene>
<dbReference type="STRING" id="153721.MYP_1270"/>
<accession>A0A098LC70</accession>
<feature type="chain" id="PRO_5001937202" evidence="1">
    <location>
        <begin position="25"/>
        <end position="72"/>
    </location>
</feature>
<evidence type="ECO:0000256" key="1">
    <source>
        <dbReference type="SAM" id="SignalP"/>
    </source>
</evidence>
<reference evidence="2 3" key="1">
    <citation type="submission" date="2014-09" db="EMBL/GenBank/DDBJ databases">
        <title>Sporocytophaga myxococcoides PG-01 genome sequencing.</title>
        <authorList>
            <person name="Liu L."/>
            <person name="Gao P.J."/>
            <person name="Chen G.J."/>
            <person name="Wang L.S."/>
        </authorList>
    </citation>
    <scope>NUCLEOTIDE SEQUENCE [LARGE SCALE GENOMIC DNA]</scope>
    <source>
        <strain evidence="2 3">PG-01</strain>
    </source>
</reference>
<keyword evidence="3" id="KW-1185">Reference proteome</keyword>
<sequence>MKKTIKFLALFTLFTTSIVISVSAQDDPPCPPGGCDDEDPIDIPFDGGASMLLAAGIGIGGKKIYDSYKNRK</sequence>